<dbReference type="InterPro" id="IPR027304">
    <property type="entry name" value="Trigger_fact/SurA_dom_sf"/>
</dbReference>
<dbReference type="PROSITE" id="PS50198">
    <property type="entry name" value="PPIC_PPIASE_2"/>
    <property type="match status" value="2"/>
</dbReference>
<dbReference type="Proteomes" id="UP000287394">
    <property type="component" value="Chromosome"/>
</dbReference>
<name>A0A402CWQ7_9BACT</name>
<proteinExistence type="predicted"/>
<dbReference type="SUPFAM" id="SSF109998">
    <property type="entry name" value="Triger factor/SurA peptide-binding domain-like"/>
    <property type="match status" value="1"/>
</dbReference>
<gene>
    <name evidence="1" type="ORF">CCAX7_62840</name>
</gene>
<keyword evidence="2" id="KW-1185">Reference proteome</keyword>
<protein>
    <submittedName>
        <fullName evidence="1">Uncharacterized protein</fullName>
    </submittedName>
</protein>
<sequence>MHSAAEAKAIVTTIERGLKAGTSFEDLAQQYSDDTANKQKGGDIGVVADVPNSASDSSTQMLCAQPAVFRAVFALKPGAVTLPPVTSAFGYHFLKVVSSAEAHGAIENDLYTIAASRIKEGLFKIYAPKFVQSLRDKANVQTYLGTNESGPSEIAASINGQNITVLQVADLATRLAGPPALDDMITNVMVQHEASKQNVVVAPAEVDAALNEIRNDIKPRTLDDLLNESHETMAEFRTAQMYRLLAGKLVVESMTPQPATHTKQILILTRGATASRISGARPHTESEARAIIAEIQNGLKSGRTFEDLARRYSEDPASRKAGGDLGVIRQYKLPFGVKVLAAAQSLKPGEITATPVQSDYGFHLLKAVSTSSSHPQSENELYVAEQKAFEAAEIQMFLRGYLKSLRGKHQVVNYLSSGL</sequence>
<reference evidence="1 2" key="1">
    <citation type="journal article" date="2019" name="Int. J. Syst. Evol. Microbiol.">
        <title>Capsulimonas corticalis gen. nov., sp. nov., an aerobic capsulated bacterium, of a novel bacterial order, Capsulimonadales ord. nov., of the class Armatimonadia of the phylum Armatimonadetes.</title>
        <authorList>
            <person name="Li J."/>
            <person name="Kudo C."/>
            <person name="Tonouchi A."/>
        </authorList>
    </citation>
    <scope>NUCLEOTIDE SEQUENCE [LARGE SCALE GENOMIC DNA]</scope>
    <source>
        <strain evidence="1 2">AX-7</strain>
    </source>
</reference>
<dbReference type="GO" id="GO:0003755">
    <property type="term" value="F:peptidyl-prolyl cis-trans isomerase activity"/>
    <property type="evidence" value="ECO:0007669"/>
    <property type="project" value="InterPro"/>
</dbReference>
<dbReference type="FunCoup" id="A0A402CWQ7">
    <property type="interactions" value="68"/>
</dbReference>
<dbReference type="InterPro" id="IPR023058">
    <property type="entry name" value="PPIase_PpiC_CS"/>
</dbReference>
<dbReference type="Pfam" id="PF00639">
    <property type="entry name" value="Rotamase"/>
    <property type="match status" value="2"/>
</dbReference>
<dbReference type="AlphaFoldDB" id="A0A402CWQ7"/>
<evidence type="ECO:0000313" key="2">
    <source>
        <dbReference type="Proteomes" id="UP000287394"/>
    </source>
</evidence>
<accession>A0A402CWQ7</accession>
<dbReference type="PROSITE" id="PS01096">
    <property type="entry name" value="PPIC_PPIASE_1"/>
    <property type="match status" value="1"/>
</dbReference>
<dbReference type="InterPro" id="IPR000297">
    <property type="entry name" value="PPIase_PpiC"/>
</dbReference>
<evidence type="ECO:0000313" key="1">
    <source>
        <dbReference type="EMBL" id="BDI34233.1"/>
    </source>
</evidence>
<dbReference type="KEGG" id="ccot:CCAX7_62840"/>
<dbReference type="PANTHER" id="PTHR47245:SF2">
    <property type="entry name" value="PEPTIDYL-PROLYL CIS-TRANS ISOMERASE HP_0175-RELATED"/>
    <property type="match status" value="1"/>
</dbReference>
<dbReference type="PANTHER" id="PTHR47245">
    <property type="entry name" value="PEPTIDYLPROLYL ISOMERASE"/>
    <property type="match status" value="1"/>
</dbReference>
<dbReference type="Gene3D" id="1.10.4030.10">
    <property type="entry name" value="Porin chaperone SurA, peptide-binding domain"/>
    <property type="match status" value="1"/>
</dbReference>
<dbReference type="InterPro" id="IPR046357">
    <property type="entry name" value="PPIase_dom_sf"/>
</dbReference>
<dbReference type="Gene3D" id="3.10.50.40">
    <property type="match status" value="2"/>
</dbReference>
<dbReference type="InterPro" id="IPR050245">
    <property type="entry name" value="PrsA_foldase"/>
</dbReference>
<dbReference type="SUPFAM" id="SSF54534">
    <property type="entry name" value="FKBP-like"/>
    <property type="match status" value="2"/>
</dbReference>
<dbReference type="EMBL" id="AP025739">
    <property type="protein sequence ID" value="BDI34233.1"/>
    <property type="molecule type" value="Genomic_DNA"/>
</dbReference>
<organism evidence="1 2">
    <name type="scientific">Capsulimonas corticalis</name>
    <dbReference type="NCBI Taxonomy" id="2219043"/>
    <lineage>
        <taxon>Bacteria</taxon>
        <taxon>Bacillati</taxon>
        <taxon>Armatimonadota</taxon>
        <taxon>Armatimonadia</taxon>
        <taxon>Capsulimonadales</taxon>
        <taxon>Capsulimonadaceae</taxon>
        <taxon>Capsulimonas</taxon>
    </lineage>
</organism>